<dbReference type="InterPro" id="IPR012336">
    <property type="entry name" value="Thioredoxin-like_fold"/>
</dbReference>
<dbReference type="GO" id="GO:0004791">
    <property type="term" value="F:thioredoxin-disulfide reductase (NADPH) activity"/>
    <property type="evidence" value="ECO:0007669"/>
    <property type="project" value="TreeGrafter"/>
</dbReference>
<dbReference type="Gene3D" id="3.40.30.10">
    <property type="entry name" value="Glutaredoxin"/>
    <property type="match status" value="1"/>
</dbReference>
<accession>A0AAD4RB48</accession>
<evidence type="ECO:0000256" key="1">
    <source>
        <dbReference type="SAM" id="MobiDB-lite"/>
    </source>
</evidence>
<dbReference type="AlphaFoldDB" id="A0AAD4RB48"/>
<feature type="domain" description="Thioredoxin" evidence="2">
    <location>
        <begin position="113"/>
        <end position="303"/>
    </location>
</feature>
<protein>
    <submittedName>
        <fullName evidence="3">Thioredoxin-like domain-containing protein</fullName>
    </submittedName>
</protein>
<evidence type="ECO:0000313" key="4">
    <source>
        <dbReference type="Proteomes" id="UP001201812"/>
    </source>
</evidence>
<dbReference type="PANTHER" id="PTHR46472">
    <property type="entry name" value="NUCLEOREDOXIN"/>
    <property type="match status" value="1"/>
</dbReference>
<keyword evidence="4" id="KW-1185">Reference proteome</keyword>
<dbReference type="SUPFAM" id="SSF52833">
    <property type="entry name" value="Thioredoxin-like"/>
    <property type="match status" value="1"/>
</dbReference>
<dbReference type="InterPro" id="IPR013766">
    <property type="entry name" value="Thioredoxin_domain"/>
</dbReference>
<dbReference type="Proteomes" id="UP001201812">
    <property type="component" value="Unassembled WGS sequence"/>
</dbReference>
<dbReference type="GO" id="GO:0031397">
    <property type="term" value="P:negative regulation of protein ubiquitination"/>
    <property type="evidence" value="ECO:0007669"/>
    <property type="project" value="TreeGrafter"/>
</dbReference>
<evidence type="ECO:0000313" key="3">
    <source>
        <dbReference type="EMBL" id="KAI1729093.1"/>
    </source>
</evidence>
<dbReference type="GO" id="GO:0030178">
    <property type="term" value="P:negative regulation of Wnt signaling pathway"/>
    <property type="evidence" value="ECO:0007669"/>
    <property type="project" value="TreeGrafter"/>
</dbReference>
<organism evidence="3 4">
    <name type="scientific">Ditylenchus destructor</name>
    <dbReference type="NCBI Taxonomy" id="166010"/>
    <lineage>
        <taxon>Eukaryota</taxon>
        <taxon>Metazoa</taxon>
        <taxon>Ecdysozoa</taxon>
        <taxon>Nematoda</taxon>
        <taxon>Chromadorea</taxon>
        <taxon>Rhabditida</taxon>
        <taxon>Tylenchina</taxon>
        <taxon>Tylenchomorpha</taxon>
        <taxon>Sphaerularioidea</taxon>
        <taxon>Anguinidae</taxon>
        <taxon>Anguininae</taxon>
        <taxon>Ditylenchus</taxon>
    </lineage>
</organism>
<evidence type="ECO:0000259" key="2">
    <source>
        <dbReference type="PROSITE" id="PS51352"/>
    </source>
</evidence>
<dbReference type="GO" id="GO:0005634">
    <property type="term" value="C:nucleus"/>
    <property type="evidence" value="ECO:0007669"/>
    <property type="project" value="TreeGrafter"/>
</dbReference>
<dbReference type="PROSITE" id="PS51352">
    <property type="entry name" value="THIOREDOXIN_2"/>
    <property type="match status" value="1"/>
</dbReference>
<dbReference type="InterPro" id="IPR036249">
    <property type="entry name" value="Thioredoxin-like_sf"/>
</dbReference>
<name>A0AAD4RB48_9BILA</name>
<dbReference type="PANTHER" id="PTHR46472:SF1">
    <property type="entry name" value="NUCLEOREDOXIN"/>
    <property type="match status" value="1"/>
</dbReference>
<dbReference type="Pfam" id="PF13905">
    <property type="entry name" value="Thioredoxin_8"/>
    <property type="match status" value="1"/>
</dbReference>
<dbReference type="EMBL" id="JAKKPZ010000001">
    <property type="protein sequence ID" value="KAI1729093.1"/>
    <property type="molecule type" value="Genomic_DNA"/>
</dbReference>
<reference evidence="3" key="1">
    <citation type="submission" date="2022-01" db="EMBL/GenBank/DDBJ databases">
        <title>Genome Sequence Resource for Two Populations of Ditylenchus destructor, the Migratory Endoparasitic Phytonematode.</title>
        <authorList>
            <person name="Zhang H."/>
            <person name="Lin R."/>
            <person name="Xie B."/>
        </authorList>
    </citation>
    <scope>NUCLEOTIDE SEQUENCE</scope>
    <source>
        <strain evidence="3">BazhouSP</strain>
    </source>
</reference>
<proteinExistence type="predicted"/>
<sequence length="490" mass="54360">MLGLRSLRSLRPRRKNQYWVGNLVSTWNSDSEKPMANSSPAKIKRLFGLKKSSKKKPTSSDTKVSAVIIDLEDTNPTDLGNIDESAFYYLPPQEYTTKSRLLRSINFIGALPALIILDTSDLRVTTSQGRRVLCDDPKGTSFPWTDPPTSESFKSKFLRNRKNADGTYGLETIDSSSIDAEVKGIYFGAKWCPPCRVITKQLCSIYEKIKSSHPSFEIFFCSSDRSEESFKEHFATMPWLAFPFDGEILNRLTRTYDVNGIPTFIIVDEQNNLITRHGRNILLGDPTGAQFPWPRLPIYELTEFTVHRIADMPSLILFTEGCPGDNEFSMQILKPCADLLFTQLPKSASMSSTGGPPKEGQITSDTNSGIAEDHSSIGSERSIPSMADPLQVFYTGEDPICDYILESIGQGQADLPLLVICDVIAGHIAICDKPDVSENIIFEFVADYREGKANVIPLPSITCDSRKVGGIPVNLLEQIISNQGNTMPSS</sequence>
<feature type="region of interest" description="Disordered" evidence="1">
    <location>
        <begin position="347"/>
        <end position="383"/>
    </location>
</feature>
<gene>
    <name evidence="3" type="ORF">DdX_01312</name>
</gene>
<comment type="caution">
    <text evidence="3">The sequence shown here is derived from an EMBL/GenBank/DDBJ whole genome shotgun (WGS) entry which is preliminary data.</text>
</comment>